<feature type="binding site" evidence="11 12">
    <location>
        <position position="324"/>
    </location>
    <ligand>
        <name>S-adenosyl-L-methionine</name>
        <dbReference type="ChEBI" id="CHEBI:59789"/>
    </ligand>
</feature>
<comment type="similarity">
    <text evidence="11">Belongs to the class I-like SAM-binding methyltransferase superfamily. RNA M5U methyltransferase family. RlmD subfamily.</text>
</comment>
<protein>
    <recommendedName>
        <fullName evidence="11">23S rRNA (uracil(1939)-C(5))-methyltransferase RlmD</fullName>
        <ecNumber evidence="11">2.1.1.190</ecNumber>
    </recommendedName>
    <alternativeName>
        <fullName evidence="11">23S rRNA(m5U1939)-methyltransferase</fullName>
    </alternativeName>
</protein>
<keyword evidence="1 11" id="KW-0004">4Fe-4S</keyword>
<keyword evidence="8 11" id="KW-0411">Iron-sulfur</keyword>
<dbReference type="GO" id="GO:0070475">
    <property type="term" value="P:rRNA base methylation"/>
    <property type="evidence" value="ECO:0007669"/>
    <property type="project" value="TreeGrafter"/>
</dbReference>
<dbReference type="SUPFAM" id="SSF53335">
    <property type="entry name" value="S-adenosyl-L-methionine-dependent methyltransferases"/>
    <property type="match status" value="1"/>
</dbReference>
<evidence type="ECO:0000256" key="5">
    <source>
        <dbReference type="ARBA" id="ARBA00022691"/>
    </source>
</evidence>
<dbReference type="HAMAP" id="MF_01010">
    <property type="entry name" value="23SrRNA_methyltr_RlmD"/>
    <property type="match status" value="1"/>
</dbReference>
<feature type="binding site" evidence="11 12">
    <location>
        <position position="372"/>
    </location>
    <ligand>
        <name>S-adenosyl-L-methionine</name>
        <dbReference type="ChEBI" id="CHEBI:59789"/>
    </ligand>
</feature>
<keyword evidence="3 11" id="KW-0489">Methyltransferase</keyword>
<evidence type="ECO:0000256" key="2">
    <source>
        <dbReference type="ARBA" id="ARBA00022552"/>
    </source>
</evidence>
<dbReference type="AlphaFoldDB" id="A0A498CB84"/>
<feature type="binding site" evidence="11">
    <location>
        <position position="86"/>
    </location>
    <ligand>
        <name>[4Fe-4S] cluster</name>
        <dbReference type="ChEBI" id="CHEBI:49883"/>
    </ligand>
</feature>
<dbReference type="Proteomes" id="UP000275461">
    <property type="component" value="Unassembled WGS sequence"/>
</dbReference>
<dbReference type="Pfam" id="PF01938">
    <property type="entry name" value="TRAM"/>
    <property type="match status" value="1"/>
</dbReference>
<evidence type="ECO:0000256" key="3">
    <source>
        <dbReference type="ARBA" id="ARBA00022603"/>
    </source>
</evidence>
<dbReference type="EC" id="2.1.1.190" evidence="11"/>
<comment type="caution">
    <text evidence="15">The sequence shown here is derived from an EMBL/GenBank/DDBJ whole genome shotgun (WGS) entry which is preliminary data.</text>
</comment>
<evidence type="ECO:0000256" key="10">
    <source>
        <dbReference type="ARBA" id="ARBA00059995"/>
    </source>
</evidence>
<keyword evidence="5 11" id="KW-0949">S-adenosyl-L-methionine</keyword>
<keyword evidence="16" id="KW-1185">Reference proteome</keyword>
<sequence length="446" mass="49146">MGRRRRRIPREPFEVEITGFSHEGRGISHYDNRTLFVHGALPGERVRVEYTKRRRSVAEARVLEVLEPAEERIEPACAFFGLCGGCSLQHLSPERQVELKQSVLLEQFQHMGGVQPEQVLPPLTDSPWGYRRKARLAVKHVPRKGGVLVGFREKHSPFVANMDRCPVLDPRVGERLTELGRLVEGLSIPDQVPQIEVALGDQAGALVFRNLSPFSGEDLQALAAFAEDSGLAVYQQPGNEDTITLVQDPVGQPLEYALPAHQVRLGFRPSDFTQINAGINLAMVDQALELLDVQPEDRVLDLFCGLGNFTLPLARRAGEVVGVEGAEPLVARGRENAAYNGLDNVEFYGADLTLDASEQPWAGRGFDRVLLDPPRSGAFEVLGLVAAMRPKRIVYVSCGPATLARDAGELVNRYGYRLTAAGVMDMFPHTAHVESMAVFEREGEDA</sequence>
<dbReference type="CDD" id="cd02440">
    <property type="entry name" value="AdoMet_MTases"/>
    <property type="match status" value="1"/>
</dbReference>
<dbReference type="NCBIfam" id="NF009639">
    <property type="entry name" value="PRK13168.1"/>
    <property type="match status" value="1"/>
</dbReference>
<dbReference type="PROSITE" id="PS01230">
    <property type="entry name" value="TRMA_1"/>
    <property type="match status" value="1"/>
</dbReference>
<accession>A0A498CB84</accession>
<dbReference type="GO" id="GO:0005506">
    <property type="term" value="F:iron ion binding"/>
    <property type="evidence" value="ECO:0007669"/>
    <property type="project" value="UniProtKB-UniRule"/>
</dbReference>
<feature type="active site" description="Nucleophile" evidence="11 12">
    <location>
        <position position="398"/>
    </location>
</feature>
<evidence type="ECO:0000256" key="12">
    <source>
        <dbReference type="PROSITE-ProRule" id="PRU01024"/>
    </source>
</evidence>
<dbReference type="InterPro" id="IPR029063">
    <property type="entry name" value="SAM-dependent_MTases_sf"/>
</dbReference>
<dbReference type="GO" id="GO:0070041">
    <property type="term" value="F:rRNA (uridine-C5-)-methyltransferase activity"/>
    <property type="evidence" value="ECO:0007669"/>
    <property type="project" value="UniProtKB-UniRule"/>
</dbReference>
<keyword evidence="2 11" id="KW-0698">rRNA processing</keyword>
<dbReference type="PROSITE" id="PS50926">
    <property type="entry name" value="TRAM"/>
    <property type="match status" value="1"/>
</dbReference>
<feature type="domain" description="TRAM" evidence="14">
    <location>
        <begin position="6"/>
        <end position="64"/>
    </location>
</feature>
<dbReference type="PANTHER" id="PTHR11061:SF49">
    <property type="entry name" value="23S RRNA (URACIL(1939)-C(5))-METHYLTRANSFERASE RLMD"/>
    <property type="match status" value="1"/>
</dbReference>
<dbReference type="InterPro" id="IPR002792">
    <property type="entry name" value="TRAM_dom"/>
</dbReference>
<dbReference type="OrthoDB" id="9804590at2"/>
<name>A0A498CB84_9GAMM</name>
<feature type="active site" evidence="13">
    <location>
        <position position="398"/>
    </location>
</feature>
<evidence type="ECO:0000256" key="11">
    <source>
        <dbReference type="HAMAP-Rule" id="MF_01010"/>
    </source>
</evidence>
<feature type="binding site" evidence="11">
    <location>
        <position position="165"/>
    </location>
    <ligand>
        <name>[4Fe-4S] cluster</name>
        <dbReference type="ChEBI" id="CHEBI:49883"/>
    </ligand>
</feature>
<comment type="catalytic activity">
    <reaction evidence="9 11">
        <text>uridine(1939) in 23S rRNA + S-adenosyl-L-methionine = 5-methyluridine(1939) in 23S rRNA + S-adenosyl-L-homocysteine + H(+)</text>
        <dbReference type="Rhea" id="RHEA:42908"/>
        <dbReference type="Rhea" id="RHEA-COMP:10278"/>
        <dbReference type="Rhea" id="RHEA-COMP:10279"/>
        <dbReference type="ChEBI" id="CHEBI:15378"/>
        <dbReference type="ChEBI" id="CHEBI:57856"/>
        <dbReference type="ChEBI" id="CHEBI:59789"/>
        <dbReference type="ChEBI" id="CHEBI:65315"/>
        <dbReference type="ChEBI" id="CHEBI:74447"/>
        <dbReference type="EC" id="2.1.1.190"/>
    </reaction>
</comment>
<evidence type="ECO:0000313" key="16">
    <source>
        <dbReference type="Proteomes" id="UP000275461"/>
    </source>
</evidence>
<evidence type="ECO:0000313" key="15">
    <source>
        <dbReference type="EMBL" id="RLK50320.1"/>
    </source>
</evidence>
<dbReference type="EMBL" id="RCDA01000001">
    <property type="protein sequence ID" value="RLK50320.1"/>
    <property type="molecule type" value="Genomic_DNA"/>
</dbReference>
<dbReference type="Gene3D" id="2.40.50.140">
    <property type="entry name" value="Nucleic acid-binding proteins"/>
    <property type="match status" value="1"/>
</dbReference>
<keyword evidence="7 11" id="KW-0408">Iron</keyword>
<dbReference type="Gene3D" id="3.40.50.150">
    <property type="entry name" value="Vaccinia Virus protein VP39"/>
    <property type="match status" value="1"/>
</dbReference>
<dbReference type="Pfam" id="PF05958">
    <property type="entry name" value="tRNA_U5-meth_tr"/>
    <property type="match status" value="2"/>
</dbReference>
<dbReference type="InterPro" id="IPR012340">
    <property type="entry name" value="NA-bd_OB-fold"/>
</dbReference>
<feature type="binding site" evidence="11 12">
    <location>
        <position position="303"/>
    </location>
    <ligand>
        <name>S-adenosyl-L-methionine</name>
        <dbReference type="ChEBI" id="CHEBI:59789"/>
    </ligand>
</feature>
<evidence type="ECO:0000256" key="8">
    <source>
        <dbReference type="ARBA" id="ARBA00023014"/>
    </source>
</evidence>
<evidence type="ECO:0000256" key="1">
    <source>
        <dbReference type="ARBA" id="ARBA00022485"/>
    </source>
</evidence>
<proteinExistence type="inferred from homology"/>
<evidence type="ECO:0000256" key="6">
    <source>
        <dbReference type="ARBA" id="ARBA00022723"/>
    </source>
</evidence>
<feature type="binding site" evidence="11">
    <location>
        <position position="83"/>
    </location>
    <ligand>
        <name>[4Fe-4S] cluster</name>
        <dbReference type="ChEBI" id="CHEBI:49883"/>
    </ligand>
</feature>
<organism evidence="15 16">
    <name type="scientific">Alkalispirillum mobile</name>
    <dbReference type="NCBI Taxonomy" id="85925"/>
    <lineage>
        <taxon>Bacteria</taxon>
        <taxon>Pseudomonadati</taxon>
        <taxon>Pseudomonadota</taxon>
        <taxon>Gammaproteobacteria</taxon>
        <taxon>Chromatiales</taxon>
        <taxon>Ectothiorhodospiraceae</taxon>
        <taxon>Alkalispirillum</taxon>
    </lineage>
</organism>
<dbReference type="Gene3D" id="2.40.50.1070">
    <property type="match status" value="1"/>
</dbReference>
<keyword evidence="6 11" id="KW-0479">Metal-binding</keyword>
<dbReference type="InterPro" id="IPR030391">
    <property type="entry name" value="MeTrfase_TrmA_CS"/>
</dbReference>
<reference evidence="15 16" key="1">
    <citation type="submission" date="2018-10" db="EMBL/GenBank/DDBJ databases">
        <title>Genomic Encyclopedia of Type Strains, Phase IV (KMG-IV): sequencing the most valuable type-strain genomes for metagenomic binning, comparative biology and taxonomic classification.</title>
        <authorList>
            <person name="Goeker M."/>
        </authorList>
    </citation>
    <scope>NUCLEOTIDE SEQUENCE [LARGE SCALE GENOMIC DNA]</scope>
    <source>
        <strain evidence="15 16">DSM 12769</strain>
    </source>
</reference>
<evidence type="ECO:0000256" key="7">
    <source>
        <dbReference type="ARBA" id="ARBA00023004"/>
    </source>
</evidence>
<feature type="binding site" evidence="11">
    <location>
        <position position="351"/>
    </location>
    <ligand>
        <name>S-adenosyl-L-methionine</name>
        <dbReference type="ChEBI" id="CHEBI:59789"/>
    </ligand>
</feature>
<evidence type="ECO:0000259" key="14">
    <source>
        <dbReference type="PROSITE" id="PS50926"/>
    </source>
</evidence>
<gene>
    <name evidence="11" type="primary">rlmD</name>
    <name evidence="15" type="ORF">DFR31_0213</name>
</gene>
<dbReference type="PANTHER" id="PTHR11061">
    <property type="entry name" value="RNA M5U METHYLTRANSFERASE"/>
    <property type="match status" value="1"/>
</dbReference>
<comment type="function">
    <text evidence="10 11">Catalyzes the formation of 5-methyl-uridine at position 1939 (m5U1939) in 23S rRNA.</text>
</comment>
<dbReference type="NCBIfam" id="TIGR00479">
    <property type="entry name" value="rumA"/>
    <property type="match status" value="1"/>
</dbReference>
<feature type="binding site" evidence="11">
    <location>
        <position position="308"/>
    </location>
    <ligand>
        <name>S-adenosyl-L-methionine</name>
        <dbReference type="ChEBI" id="CHEBI:59789"/>
    </ligand>
</feature>
<dbReference type="InterPro" id="IPR030390">
    <property type="entry name" value="MeTrfase_TrmA_AS"/>
</dbReference>
<dbReference type="GO" id="GO:0003723">
    <property type="term" value="F:RNA binding"/>
    <property type="evidence" value="ECO:0007669"/>
    <property type="project" value="InterPro"/>
</dbReference>
<evidence type="ECO:0000256" key="4">
    <source>
        <dbReference type="ARBA" id="ARBA00022679"/>
    </source>
</evidence>
<dbReference type="PROSITE" id="PS01231">
    <property type="entry name" value="TRMA_2"/>
    <property type="match status" value="1"/>
</dbReference>
<evidence type="ECO:0000256" key="9">
    <source>
        <dbReference type="ARBA" id="ARBA00052756"/>
    </source>
</evidence>
<dbReference type="SUPFAM" id="SSF50249">
    <property type="entry name" value="Nucleic acid-binding proteins"/>
    <property type="match status" value="1"/>
</dbReference>
<evidence type="ECO:0000256" key="13">
    <source>
        <dbReference type="PROSITE-ProRule" id="PRU10015"/>
    </source>
</evidence>
<dbReference type="InterPro" id="IPR010280">
    <property type="entry name" value="U5_MeTrfase_fam"/>
</dbReference>
<dbReference type="RefSeq" id="WP_121440816.1">
    <property type="nucleotide sequence ID" value="NZ_RCDA01000001.1"/>
</dbReference>
<keyword evidence="4 11" id="KW-0808">Transferase</keyword>
<dbReference type="GO" id="GO:0051539">
    <property type="term" value="F:4 iron, 4 sulfur cluster binding"/>
    <property type="evidence" value="ECO:0007669"/>
    <property type="project" value="UniProtKB-KW"/>
</dbReference>
<feature type="binding site" evidence="11">
    <location>
        <position position="77"/>
    </location>
    <ligand>
        <name>[4Fe-4S] cluster</name>
        <dbReference type="ChEBI" id="CHEBI:49883"/>
    </ligand>
</feature>
<dbReference type="InterPro" id="IPR001566">
    <property type="entry name" value="23S_rRNA_MeTrfase_RlmD"/>
</dbReference>
<dbReference type="FunFam" id="3.40.50.150:FF:000009">
    <property type="entry name" value="23S rRNA (Uracil(1939)-C(5))-methyltransferase RlmD"/>
    <property type="match status" value="1"/>
</dbReference>
<feature type="binding site" evidence="11 12">
    <location>
        <position position="274"/>
    </location>
    <ligand>
        <name>S-adenosyl-L-methionine</name>
        <dbReference type="ChEBI" id="CHEBI:59789"/>
    </ligand>
</feature>
<dbReference type="PROSITE" id="PS51687">
    <property type="entry name" value="SAM_MT_RNA_M5U"/>
    <property type="match status" value="1"/>
</dbReference>